<evidence type="ECO:0000259" key="7">
    <source>
        <dbReference type="PROSITE" id="PS50957"/>
    </source>
</evidence>
<feature type="domain" description="Josephin" evidence="7">
    <location>
        <begin position="27"/>
        <end position="197"/>
    </location>
</feature>
<evidence type="ECO:0000256" key="6">
    <source>
        <dbReference type="PROSITE-ProRule" id="PRU00331"/>
    </source>
</evidence>
<feature type="non-terminal residue" evidence="8">
    <location>
        <position position="1"/>
    </location>
</feature>
<dbReference type="PANTHER" id="PTHR13291:SF0">
    <property type="entry name" value="JOSEPHIN-LIKE PROTEIN"/>
    <property type="match status" value="1"/>
</dbReference>
<dbReference type="GO" id="GO:0016579">
    <property type="term" value="P:protein deubiquitination"/>
    <property type="evidence" value="ECO:0007669"/>
    <property type="project" value="InterPro"/>
</dbReference>
<feature type="active site" evidence="6">
    <location>
        <position position="40"/>
    </location>
</feature>
<dbReference type="PANTHER" id="PTHR13291">
    <property type="entry name" value="JOSEPHIN 1, 2"/>
    <property type="match status" value="1"/>
</dbReference>
<evidence type="ECO:0000256" key="2">
    <source>
        <dbReference type="ARBA" id="ARBA00012759"/>
    </source>
</evidence>
<protein>
    <recommendedName>
        <fullName evidence="2">ubiquitinyl hydrolase 1</fullName>
        <ecNumber evidence="2">3.4.19.12</ecNumber>
    </recommendedName>
</protein>
<accession>A0AAV5UD50</accession>
<gene>
    <name evidence="8" type="ORF">PENTCL1PPCAC_26966</name>
</gene>
<evidence type="ECO:0000256" key="3">
    <source>
        <dbReference type="ARBA" id="ARBA00022670"/>
    </source>
</evidence>
<evidence type="ECO:0000313" key="9">
    <source>
        <dbReference type="Proteomes" id="UP001432027"/>
    </source>
</evidence>
<comment type="catalytic activity">
    <reaction evidence="1">
        <text>Thiol-dependent hydrolysis of ester, thioester, amide, peptide and isopeptide bonds formed by the C-terminal Gly of ubiquitin (a 76-residue protein attached to proteins as an intracellular targeting signal).</text>
        <dbReference type="EC" id="3.4.19.12"/>
    </reaction>
</comment>
<dbReference type="SMART" id="SM01246">
    <property type="entry name" value="Josephin"/>
    <property type="match status" value="1"/>
</dbReference>
<sequence length="197" mass="23252">RGVVSLDPVDQGMGLIYMAGDIVRFHHYNMYHERQRKQLCLVHALNAIMQQEEFTEESLNEICYSLDERRWFNPHKSWLNLGNYDVNVLMAALSIKDLQMMWFDSRQDPSRIRLEFVKAFIVNVPSRVYIPFMTNRHWFSILQRDDGAFVNLDSKLEEPELIRDVVAYIREKFAKTEDKVQVMIVSSMDSSELLKAE</sequence>
<keyword evidence="4" id="KW-0833">Ubl conjugation pathway</keyword>
<reference evidence="8" key="1">
    <citation type="submission" date="2023-10" db="EMBL/GenBank/DDBJ databases">
        <title>Genome assembly of Pristionchus species.</title>
        <authorList>
            <person name="Yoshida K."/>
            <person name="Sommer R.J."/>
        </authorList>
    </citation>
    <scope>NUCLEOTIDE SEQUENCE</scope>
    <source>
        <strain evidence="8">RS0144</strain>
    </source>
</reference>
<keyword evidence="5 6" id="KW-0378">Hydrolase</keyword>
<dbReference type="GO" id="GO:0004843">
    <property type="term" value="F:cysteine-type deubiquitinase activity"/>
    <property type="evidence" value="ECO:0007669"/>
    <property type="project" value="UniProtKB-EC"/>
</dbReference>
<dbReference type="InterPro" id="IPR040053">
    <property type="entry name" value="JOSD1/2"/>
</dbReference>
<dbReference type="PROSITE" id="PS50957">
    <property type="entry name" value="JOSEPHIN"/>
    <property type="match status" value="1"/>
</dbReference>
<evidence type="ECO:0000256" key="1">
    <source>
        <dbReference type="ARBA" id="ARBA00000707"/>
    </source>
</evidence>
<name>A0AAV5UD50_9BILA</name>
<dbReference type="Proteomes" id="UP001432027">
    <property type="component" value="Unassembled WGS sequence"/>
</dbReference>
<evidence type="ECO:0000256" key="5">
    <source>
        <dbReference type="ARBA" id="ARBA00022801"/>
    </source>
</evidence>
<dbReference type="EMBL" id="BTSX01000006">
    <property type="protein sequence ID" value="GMT04792.1"/>
    <property type="molecule type" value="Genomic_DNA"/>
</dbReference>
<dbReference type="Gene3D" id="3.90.70.40">
    <property type="match status" value="1"/>
</dbReference>
<dbReference type="InterPro" id="IPR006155">
    <property type="entry name" value="Josephin"/>
</dbReference>
<keyword evidence="3" id="KW-0645">Protease</keyword>
<dbReference type="GO" id="GO:0006508">
    <property type="term" value="P:proteolysis"/>
    <property type="evidence" value="ECO:0007669"/>
    <property type="project" value="UniProtKB-KW"/>
</dbReference>
<keyword evidence="9" id="KW-1185">Reference proteome</keyword>
<organism evidence="8 9">
    <name type="scientific">Pristionchus entomophagus</name>
    <dbReference type="NCBI Taxonomy" id="358040"/>
    <lineage>
        <taxon>Eukaryota</taxon>
        <taxon>Metazoa</taxon>
        <taxon>Ecdysozoa</taxon>
        <taxon>Nematoda</taxon>
        <taxon>Chromadorea</taxon>
        <taxon>Rhabditida</taxon>
        <taxon>Rhabditina</taxon>
        <taxon>Diplogasteromorpha</taxon>
        <taxon>Diplogasteroidea</taxon>
        <taxon>Neodiplogasteridae</taxon>
        <taxon>Pristionchus</taxon>
    </lineage>
</organism>
<feature type="active site" evidence="6">
    <location>
        <position position="137"/>
    </location>
</feature>
<comment type="caution">
    <text evidence="8">The sequence shown here is derived from an EMBL/GenBank/DDBJ whole genome shotgun (WGS) entry which is preliminary data.</text>
</comment>
<dbReference type="FunFam" id="3.90.70.40:FF:000013">
    <property type="entry name" value="JOSephin Domain protein"/>
    <property type="match status" value="1"/>
</dbReference>
<feature type="active site" evidence="6">
    <location>
        <position position="153"/>
    </location>
</feature>
<dbReference type="Pfam" id="PF02099">
    <property type="entry name" value="Josephin"/>
    <property type="match status" value="1"/>
</dbReference>
<dbReference type="AlphaFoldDB" id="A0AAV5UD50"/>
<proteinExistence type="predicted"/>
<evidence type="ECO:0000313" key="8">
    <source>
        <dbReference type="EMBL" id="GMT04792.1"/>
    </source>
</evidence>
<dbReference type="EC" id="3.4.19.12" evidence="2"/>
<evidence type="ECO:0000256" key="4">
    <source>
        <dbReference type="ARBA" id="ARBA00022786"/>
    </source>
</evidence>